<dbReference type="PROSITE" id="PS52016">
    <property type="entry name" value="TONB_DEPENDENT_REC_3"/>
    <property type="match status" value="1"/>
</dbReference>
<dbReference type="Pfam" id="PF13715">
    <property type="entry name" value="CarbopepD_reg_2"/>
    <property type="match status" value="1"/>
</dbReference>
<keyword evidence="13" id="KW-0675">Receptor</keyword>
<protein>
    <submittedName>
        <fullName evidence="13">TonB-dependent receptor</fullName>
    </submittedName>
</protein>
<dbReference type="InterPro" id="IPR012910">
    <property type="entry name" value="Plug_dom"/>
</dbReference>
<keyword evidence="6 8" id="KW-0472">Membrane</keyword>
<accession>L8JJL0</accession>
<dbReference type="Gene3D" id="2.60.40.1120">
    <property type="entry name" value="Carboxypeptidase-like, regulatory domain"/>
    <property type="match status" value="1"/>
</dbReference>
<dbReference type="OrthoDB" id="9768177at2"/>
<evidence type="ECO:0000256" key="10">
    <source>
        <dbReference type="SAM" id="SignalP"/>
    </source>
</evidence>
<dbReference type="InterPro" id="IPR023996">
    <property type="entry name" value="TonB-dep_OMP_SusC/RagA"/>
</dbReference>
<evidence type="ECO:0000256" key="1">
    <source>
        <dbReference type="ARBA" id="ARBA00004571"/>
    </source>
</evidence>
<dbReference type="SUPFAM" id="SSF49464">
    <property type="entry name" value="Carboxypeptidase regulatory domain-like"/>
    <property type="match status" value="1"/>
</dbReference>
<comment type="similarity">
    <text evidence="8 9">Belongs to the TonB-dependent receptor family.</text>
</comment>
<feature type="signal peptide" evidence="10">
    <location>
        <begin position="1"/>
        <end position="20"/>
    </location>
</feature>
<gene>
    <name evidence="13" type="ORF">C900_05548</name>
</gene>
<evidence type="ECO:0000313" key="14">
    <source>
        <dbReference type="Proteomes" id="UP000011135"/>
    </source>
</evidence>
<keyword evidence="3 8" id="KW-1134">Transmembrane beta strand</keyword>
<evidence type="ECO:0000259" key="11">
    <source>
        <dbReference type="Pfam" id="PF00593"/>
    </source>
</evidence>
<keyword evidence="14" id="KW-1185">Reference proteome</keyword>
<dbReference type="SUPFAM" id="SSF56935">
    <property type="entry name" value="Porins"/>
    <property type="match status" value="1"/>
</dbReference>
<sequence>MKGILLLSLLLCVAVVQVSAQGHTVTGKVTSAEDGSSLPGVNVVLKGTTKGTVTDADGQYSLSLSSGEGTLIFTFIGLMSKEELVGGRNVIDVRMETDIRQLSEVVITGYGEVSKEAFTGSHTRLDAAMIESQPVSSVESVLQGNVAGLQLTSSSGTPGSVQDIRIRGISSITANNEPLFVIDGIPVISGNMAQSTSTGTLGVLSSINANDIESMTVLKDASATALYGARAANGVIIITTKSGKAGKAQFNFSAQRGWVSRAVDGPKMLNAAQWEELYLESLVNAGYATTPAEANNLYPSGWDGKTDTDWWGVITNDDAMQQSYDLSARGGNEKFNYYGSVGYFQQDGVNLGTDYERITGKLNFSSALNDRFMLSNATTGSHVLQNGQLEGSAYFSNPEAAPLFTLPIDPATNPDGTPNLNLSTGTYNPLFVYQNDIDRRNQVRILNNTTLRYDVLDNLKFTTNIGLDYVQTEELYYNNRIYGDGAGTNGSSFVYSNRNFNWVWKNMLDYNLAINGSNDLGLKLIYEAQKNQYYTIGAGGSDIAADGLYYPSSVGNVTFANGYKYDWAVNSIAGVVNYAFDSRIFVDATLRGEGNSRFSADNRWGLFYSIGASWVLSNEGFLQEIGALDNAKLRVSYGKTGNGGIGVNQFQAFLGYDYTYNGAGAIAPSQFGNYDLTWETSKTWNFALDLGLFERITSTVEYFHRTGSDLLLEVPLSYTTGFDQQLQNVGEMVNKGIEVSVSADILRTGAFKWNVGFNLTSLKNEVTKLPASATGEEIGITTNTRKVATGLPVYSWFMPTWKGVNPQTGQPQWLEAENSEVVTSVYNGSADYYQGANATPTFYGGLNTRLEYKGIFLTALLYYSTGNKLYDTWAGYTLSDGRFTYNVSSGYARTYDRWQQPGDISEHPQNIYGNTSQSNQTSSRRLYDGEYVRLRDLTVGYNLPVSLVSQVGLSSASLYVKGTNLWTWVKDDNLEFDPEVKADGFIDLNSAPLKNIAVGLKVGF</sequence>
<dbReference type="Pfam" id="PF00593">
    <property type="entry name" value="TonB_dep_Rec_b-barrel"/>
    <property type="match status" value="1"/>
</dbReference>
<feature type="domain" description="TonB-dependent receptor-like beta-barrel" evidence="11">
    <location>
        <begin position="414"/>
        <end position="944"/>
    </location>
</feature>
<name>L8JJL0_9BACT</name>
<dbReference type="EMBL" id="AMZN01000086">
    <property type="protein sequence ID" value="ELR68990.1"/>
    <property type="molecule type" value="Genomic_DNA"/>
</dbReference>
<feature type="chain" id="PRO_5003993818" evidence="10">
    <location>
        <begin position="21"/>
        <end position="1004"/>
    </location>
</feature>
<evidence type="ECO:0000256" key="9">
    <source>
        <dbReference type="RuleBase" id="RU003357"/>
    </source>
</evidence>
<dbReference type="eggNOG" id="COG4771">
    <property type="taxonomic scope" value="Bacteria"/>
</dbReference>
<dbReference type="InterPro" id="IPR036942">
    <property type="entry name" value="Beta-barrel_TonB_sf"/>
</dbReference>
<feature type="domain" description="TonB-dependent receptor plug" evidence="12">
    <location>
        <begin position="116"/>
        <end position="235"/>
    </location>
</feature>
<evidence type="ECO:0000256" key="3">
    <source>
        <dbReference type="ARBA" id="ARBA00022452"/>
    </source>
</evidence>
<evidence type="ECO:0000313" key="13">
    <source>
        <dbReference type="EMBL" id="ELR68990.1"/>
    </source>
</evidence>
<proteinExistence type="inferred from homology"/>
<evidence type="ECO:0000256" key="7">
    <source>
        <dbReference type="ARBA" id="ARBA00023237"/>
    </source>
</evidence>
<dbReference type="Proteomes" id="UP000011135">
    <property type="component" value="Unassembled WGS sequence"/>
</dbReference>
<evidence type="ECO:0000256" key="4">
    <source>
        <dbReference type="ARBA" id="ARBA00022692"/>
    </source>
</evidence>
<keyword evidence="10" id="KW-0732">Signal</keyword>
<keyword evidence="7 8" id="KW-0998">Cell outer membrane</keyword>
<keyword evidence="2 8" id="KW-0813">Transport</keyword>
<reference evidence="13 14" key="1">
    <citation type="submission" date="2012-12" db="EMBL/GenBank/DDBJ databases">
        <title>Genome assembly of Fulvivirga imtechensis AK7.</title>
        <authorList>
            <person name="Nupur N."/>
            <person name="Khatri I."/>
            <person name="Kumar R."/>
            <person name="Subramanian S."/>
            <person name="Pinnaka A."/>
        </authorList>
    </citation>
    <scope>NUCLEOTIDE SEQUENCE [LARGE SCALE GENOMIC DNA]</scope>
    <source>
        <strain evidence="13 14">AK7</strain>
    </source>
</reference>
<evidence type="ECO:0000256" key="8">
    <source>
        <dbReference type="PROSITE-ProRule" id="PRU01360"/>
    </source>
</evidence>
<dbReference type="InterPro" id="IPR037066">
    <property type="entry name" value="Plug_dom_sf"/>
</dbReference>
<dbReference type="NCBIfam" id="TIGR04056">
    <property type="entry name" value="OMP_RagA_SusC"/>
    <property type="match status" value="1"/>
</dbReference>
<dbReference type="Gene3D" id="2.170.130.10">
    <property type="entry name" value="TonB-dependent receptor, plug domain"/>
    <property type="match status" value="1"/>
</dbReference>
<evidence type="ECO:0000256" key="5">
    <source>
        <dbReference type="ARBA" id="ARBA00023077"/>
    </source>
</evidence>
<dbReference type="InterPro" id="IPR023997">
    <property type="entry name" value="TonB-dep_OMP_SusC/RagA_CS"/>
</dbReference>
<dbReference type="AlphaFoldDB" id="L8JJL0"/>
<evidence type="ECO:0000256" key="2">
    <source>
        <dbReference type="ARBA" id="ARBA00022448"/>
    </source>
</evidence>
<dbReference type="Pfam" id="PF07715">
    <property type="entry name" value="Plug"/>
    <property type="match status" value="1"/>
</dbReference>
<keyword evidence="4 8" id="KW-0812">Transmembrane</keyword>
<evidence type="ECO:0000259" key="12">
    <source>
        <dbReference type="Pfam" id="PF07715"/>
    </source>
</evidence>
<dbReference type="STRING" id="1237149.C900_05548"/>
<dbReference type="PATRIC" id="fig|1237149.3.peg.4928"/>
<dbReference type="InterPro" id="IPR039426">
    <property type="entry name" value="TonB-dep_rcpt-like"/>
</dbReference>
<comment type="caution">
    <text evidence="13">The sequence shown here is derived from an EMBL/GenBank/DDBJ whole genome shotgun (WGS) entry which is preliminary data.</text>
</comment>
<organism evidence="13 14">
    <name type="scientific">Fulvivirga imtechensis AK7</name>
    <dbReference type="NCBI Taxonomy" id="1237149"/>
    <lineage>
        <taxon>Bacteria</taxon>
        <taxon>Pseudomonadati</taxon>
        <taxon>Bacteroidota</taxon>
        <taxon>Cytophagia</taxon>
        <taxon>Cytophagales</taxon>
        <taxon>Fulvivirgaceae</taxon>
        <taxon>Fulvivirga</taxon>
    </lineage>
</organism>
<dbReference type="GO" id="GO:0009279">
    <property type="term" value="C:cell outer membrane"/>
    <property type="evidence" value="ECO:0007669"/>
    <property type="project" value="UniProtKB-SubCell"/>
</dbReference>
<dbReference type="NCBIfam" id="TIGR04057">
    <property type="entry name" value="SusC_RagA_signa"/>
    <property type="match status" value="1"/>
</dbReference>
<comment type="subcellular location">
    <subcellularLocation>
        <location evidence="1 8">Cell outer membrane</location>
        <topology evidence="1 8">Multi-pass membrane protein</topology>
    </subcellularLocation>
</comment>
<keyword evidence="5 9" id="KW-0798">TonB box</keyword>
<evidence type="ECO:0000256" key="6">
    <source>
        <dbReference type="ARBA" id="ARBA00023136"/>
    </source>
</evidence>
<dbReference type="InterPro" id="IPR008969">
    <property type="entry name" value="CarboxyPept-like_regulatory"/>
</dbReference>
<dbReference type="Gene3D" id="2.40.170.20">
    <property type="entry name" value="TonB-dependent receptor, beta-barrel domain"/>
    <property type="match status" value="1"/>
</dbReference>
<dbReference type="RefSeq" id="WP_009582649.1">
    <property type="nucleotide sequence ID" value="NZ_AMZN01000086.1"/>
</dbReference>
<dbReference type="InterPro" id="IPR000531">
    <property type="entry name" value="Beta-barrel_TonB"/>
</dbReference>